<name>A0A381QJC9_9ZZZZ</name>
<dbReference type="InterPro" id="IPR004036">
    <property type="entry name" value="Endonuclease-III-like_CS2"/>
</dbReference>
<evidence type="ECO:0000256" key="4">
    <source>
        <dbReference type="ARBA" id="ARBA00012045"/>
    </source>
</evidence>
<dbReference type="Gene3D" id="1.10.1670.10">
    <property type="entry name" value="Helix-hairpin-Helix base-excision DNA repair enzymes (C-terminal)"/>
    <property type="match status" value="1"/>
</dbReference>
<dbReference type="PROSITE" id="PS01155">
    <property type="entry name" value="ENDONUCLEASE_III_2"/>
    <property type="match status" value="1"/>
</dbReference>
<dbReference type="InterPro" id="IPR044298">
    <property type="entry name" value="MIG/MutY"/>
</dbReference>
<dbReference type="InterPro" id="IPR011257">
    <property type="entry name" value="DNA_glycosylase"/>
</dbReference>
<evidence type="ECO:0000256" key="7">
    <source>
        <dbReference type="ARBA" id="ARBA00022723"/>
    </source>
</evidence>
<dbReference type="InterPro" id="IPR004035">
    <property type="entry name" value="Endouclease-III_FeS-bd_BS"/>
</dbReference>
<dbReference type="GO" id="GO:0034039">
    <property type="term" value="F:8-oxo-7,8-dihydroguanine DNA N-glycosylase activity"/>
    <property type="evidence" value="ECO:0007669"/>
    <property type="project" value="TreeGrafter"/>
</dbReference>
<dbReference type="Pfam" id="PF14815">
    <property type="entry name" value="NUDIX_4"/>
    <property type="match status" value="1"/>
</dbReference>
<gene>
    <name evidence="15" type="ORF">METZ01_LOCUS30597</name>
</gene>
<protein>
    <recommendedName>
        <fullName evidence="5">Adenine DNA glycosylase</fullName>
        <ecNumber evidence="4">3.2.2.31</ecNumber>
    </recommendedName>
</protein>
<comment type="similarity">
    <text evidence="3">Belongs to the Nth/MutY family.</text>
</comment>
<evidence type="ECO:0000313" key="15">
    <source>
        <dbReference type="EMBL" id="SUZ77743.1"/>
    </source>
</evidence>
<organism evidence="15">
    <name type="scientific">marine metagenome</name>
    <dbReference type="NCBI Taxonomy" id="408172"/>
    <lineage>
        <taxon>unclassified sequences</taxon>
        <taxon>metagenomes</taxon>
        <taxon>ecological metagenomes</taxon>
    </lineage>
</organism>
<dbReference type="PANTHER" id="PTHR42944:SF1">
    <property type="entry name" value="ADENINE DNA GLYCOSYLASE"/>
    <property type="match status" value="1"/>
</dbReference>
<keyword evidence="10" id="KW-0408">Iron</keyword>
<comment type="catalytic activity">
    <reaction evidence="1">
        <text>Hydrolyzes free adenine bases from 7,8-dihydro-8-oxoguanine:adenine mismatched double-stranded DNA, leaving an apurinic site.</text>
        <dbReference type="EC" id="3.2.2.31"/>
    </reaction>
</comment>
<dbReference type="GO" id="GO:0006298">
    <property type="term" value="P:mismatch repair"/>
    <property type="evidence" value="ECO:0007669"/>
    <property type="project" value="TreeGrafter"/>
</dbReference>
<dbReference type="EMBL" id="UINC01001327">
    <property type="protein sequence ID" value="SUZ77743.1"/>
    <property type="molecule type" value="Genomic_DNA"/>
</dbReference>
<dbReference type="SUPFAM" id="SSF55811">
    <property type="entry name" value="Nudix"/>
    <property type="match status" value="1"/>
</dbReference>
<evidence type="ECO:0000256" key="12">
    <source>
        <dbReference type="ARBA" id="ARBA00023204"/>
    </source>
</evidence>
<dbReference type="GO" id="GO:0032357">
    <property type="term" value="F:oxidized purine DNA binding"/>
    <property type="evidence" value="ECO:0007669"/>
    <property type="project" value="TreeGrafter"/>
</dbReference>
<evidence type="ECO:0000256" key="2">
    <source>
        <dbReference type="ARBA" id="ARBA00001966"/>
    </source>
</evidence>
<evidence type="ECO:0000256" key="5">
    <source>
        <dbReference type="ARBA" id="ARBA00022023"/>
    </source>
</evidence>
<dbReference type="GO" id="GO:0006284">
    <property type="term" value="P:base-excision repair"/>
    <property type="evidence" value="ECO:0007669"/>
    <property type="project" value="InterPro"/>
</dbReference>
<dbReference type="PANTHER" id="PTHR42944">
    <property type="entry name" value="ADENINE DNA GLYCOSYLASE"/>
    <property type="match status" value="1"/>
</dbReference>
<dbReference type="InterPro" id="IPR023170">
    <property type="entry name" value="HhH_base_excis_C"/>
</dbReference>
<evidence type="ECO:0000259" key="14">
    <source>
        <dbReference type="SMART" id="SM00478"/>
    </source>
</evidence>
<keyword evidence="13" id="KW-0326">Glycosidase</keyword>
<dbReference type="CDD" id="cd03431">
    <property type="entry name" value="NUDIX_DNA_Glycosylase_C-MutY"/>
    <property type="match status" value="1"/>
</dbReference>
<dbReference type="PROSITE" id="PS00764">
    <property type="entry name" value="ENDONUCLEASE_III_1"/>
    <property type="match status" value="1"/>
</dbReference>
<evidence type="ECO:0000256" key="6">
    <source>
        <dbReference type="ARBA" id="ARBA00022485"/>
    </source>
</evidence>
<dbReference type="CDD" id="cd00056">
    <property type="entry name" value="ENDO3c"/>
    <property type="match status" value="1"/>
</dbReference>
<evidence type="ECO:0000256" key="8">
    <source>
        <dbReference type="ARBA" id="ARBA00022763"/>
    </source>
</evidence>
<evidence type="ECO:0000256" key="10">
    <source>
        <dbReference type="ARBA" id="ARBA00023004"/>
    </source>
</evidence>
<keyword evidence="9" id="KW-0378">Hydrolase</keyword>
<dbReference type="AlphaFoldDB" id="A0A381QJC9"/>
<dbReference type="GO" id="GO:0000701">
    <property type="term" value="F:purine-specific mismatch base pair DNA N-glycosylase activity"/>
    <property type="evidence" value="ECO:0007669"/>
    <property type="project" value="UniProtKB-EC"/>
</dbReference>
<dbReference type="FunFam" id="1.10.340.30:FF:000002">
    <property type="entry name" value="Adenine DNA glycosylase"/>
    <property type="match status" value="1"/>
</dbReference>
<dbReference type="EC" id="3.2.2.31" evidence="4"/>
<reference evidence="15" key="1">
    <citation type="submission" date="2018-05" db="EMBL/GenBank/DDBJ databases">
        <authorList>
            <person name="Lanie J.A."/>
            <person name="Ng W.-L."/>
            <person name="Kazmierczak K.M."/>
            <person name="Andrzejewski T.M."/>
            <person name="Davidsen T.M."/>
            <person name="Wayne K.J."/>
            <person name="Tettelin H."/>
            <person name="Glass J.I."/>
            <person name="Rusch D."/>
            <person name="Podicherti R."/>
            <person name="Tsui H.-C.T."/>
            <person name="Winkler M.E."/>
        </authorList>
    </citation>
    <scope>NUCLEOTIDE SEQUENCE</scope>
</reference>
<keyword evidence="12" id="KW-0234">DNA repair</keyword>
<dbReference type="Pfam" id="PF10576">
    <property type="entry name" value="EndIII_4Fe-2S"/>
    <property type="match status" value="1"/>
</dbReference>
<dbReference type="SMART" id="SM00478">
    <property type="entry name" value="ENDO3c"/>
    <property type="match status" value="1"/>
</dbReference>
<comment type="cofactor">
    <cofactor evidence="2">
        <name>[4Fe-4S] cluster</name>
        <dbReference type="ChEBI" id="CHEBI:49883"/>
    </cofactor>
</comment>
<evidence type="ECO:0000256" key="1">
    <source>
        <dbReference type="ARBA" id="ARBA00000843"/>
    </source>
</evidence>
<accession>A0A381QJC9</accession>
<proteinExistence type="inferred from homology"/>
<dbReference type="InterPro" id="IPR003265">
    <property type="entry name" value="HhH-GPD_domain"/>
</dbReference>
<evidence type="ECO:0000256" key="9">
    <source>
        <dbReference type="ARBA" id="ARBA00022801"/>
    </source>
</evidence>
<evidence type="ECO:0000256" key="13">
    <source>
        <dbReference type="ARBA" id="ARBA00023295"/>
    </source>
</evidence>
<feature type="domain" description="HhH-GPD" evidence="14">
    <location>
        <begin position="42"/>
        <end position="188"/>
    </location>
</feature>
<dbReference type="InterPro" id="IPR029119">
    <property type="entry name" value="MutY_C"/>
</dbReference>
<dbReference type="Gene3D" id="1.10.340.30">
    <property type="entry name" value="Hypothetical protein, domain 2"/>
    <property type="match status" value="1"/>
</dbReference>
<keyword evidence="8" id="KW-0227">DNA damage</keyword>
<dbReference type="GO" id="GO:0051539">
    <property type="term" value="F:4 iron, 4 sulfur cluster binding"/>
    <property type="evidence" value="ECO:0007669"/>
    <property type="project" value="UniProtKB-KW"/>
</dbReference>
<evidence type="ECO:0000256" key="3">
    <source>
        <dbReference type="ARBA" id="ARBA00008343"/>
    </source>
</evidence>
<dbReference type="Pfam" id="PF00730">
    <property type="entry name" value="HhH-GPD"/>
    <property type="match status" value="1"/>
</dbReference>
<keyword evidence="7" id="KW-0479">Metal-binding</keyword>
<dbReference type="SUPFAM" id="SSF48150">
    <property type="entry name" value="DNA-glycosylase"/>
    <property type="match status" value="1"/>
</dbReference>
<keyword evidence="6" id="KW-0004">4Fe-4S</keyword>
<sequence length="372" mass="41930">MMAIPDPNRLRKLLLEHYDAHRRDLPWRQSREPYRVWVSEIMLQQTRVETAIPYYNRWMERFPTVDALAEGHEQAVLKAWEGLGYYSRARNLRRSALIVKERLGGVLPQDSRSLKTLPGIGEYSAGAIASIAYGEVVPAVDGNVRRVLSRLFDLADPTDASLRTRAGDLVDPDRPGDWNQALMELGATVCTARSPRCSVCPLTKQCRAETEGTQELRPAPKRRPRVREASYAVLVTLNPVGELLMVRRPPDGLLGGLWEFPAVEMEAEERNPWGGELRVGDSLHGRCSARLEDLGVQLPARRVRFSLLPEVRHTFTHLKAVYRPMLVVGARYGGSNPDSEHKWVLPDQVEDLPLPVAQRRILDLAWAALEGC</sequence>
<evidence type="ECO:0000256" key="11">
    <source>
        <dbReference type="ARBA" id="ARBA00023014"/>
    </source>
</evidence>
<dbReference type="GO" id="GO:0035485">
    <property type="term" value="F:adenine/guanine mispair binding"/>
    <property type="evidence" value="ECO:0007669"/>
    <property type="project" value="TreeGrafter"/>
</dbReference>
<dbReference type="InterPro" id="IPR003651">
    <property type="entry name" value="Endonuclease3_FeS-loop_motif"/>
</dbReference>
<dbReference type="InterPro" id="IPR015797">
    <property type="entry name" value="NUDIX_hydrolase-like_dom_sf"/>
</dbReference>
<dbReference type="InterPro" id="IPR005760">
    <property type="entry name" value="A/G_AdeGlyc_MutY"/>
</dbReference>
<dbReference type="GO" id="GO:0046872">
    <property type="term" value="F:metal ion binding"/>
    <property type="evidence" value="ECO:0007669"/>
    <property type="project" value="UniProtKB-KW"/>
</dbReference>
<keyword evidence="11" id="KW-0411">Iron-sulfur</keyword>
<dbReference type="Gene3D" id="3.90.79.10">
    <property type="entry name" value="Nucleoside Triphosphate Pyrophosphohydrolase"/>
    <property type="match status" value="1"/>
</dbReference>
<dbReference type="SMART" id="SM00525">
    <property type="entry name" value="FES"/>
    <property type="match status" value="1"/>
</dbReference>
<dbReference type="NCBIfam" id="TIGR01084">
    <property type="entry name" value="mutY"/>
    <property type="match status" value="1"/>
</dbReference>